<evidence type="ECO:0000259" key="6">
    <source>
        <dbReference type="Pfam" id="PF01593"/>
    </source>
</evidence>
<dbReference type="GO" id="GO:0016627">
    <property type="term" value="F:oxidoreductase activity, acting on the CH-CH group of donors"/>
    <property type="evidence" value="ECO:0007669"/>
    <property type="project" value="UniProtKB-ARBA"/>
</dbReference>
<evidence type="ECO:0000256" key="5">
    <source>
        <dbReference type="RuleBase" id="RU362075"/>
    </source>
</evidence>
<keyword evidence="8" id="KW-1185">Reference proteome</keyword>
<evidence type="ECO:0000256" key="2">
    <source>
        <dbReference type="ARBA" id="ARBA00006046"/>
    </source>
</evidence>
<reference evidence="8" key="1">
    <citation type="submission" date="2017-06" db="EMBL/GenBank/DDBJ databases">
        <authorList>
            <person name="Varghese N."/>
            <person name="Submissions S."/>
        </authorList>
    </citation>
    <scope>NUCLEOTIDE SEQUENCE [LARGE SCALE GENOMIC DNA]</scope>
    <source>
        <strain evidence="8">JAD2</strain>
    </source>
</reference>
<evidence type="ECO:0000256" key="1">
    <source>
        <dbReference type="ARBA" id="ARBA00004829"/>
    </source>
</evidence>
<evidence type="ECO:0000313" key="8">
    <source>
        <dbReference type="Proteomes" id="UP000197025"/>
    </source>
</evidence>
<dbReference type="InterPro" id="IPR014105">
    <property type="entry name" value="Carotenoid/retinoid_OxRdtase"/>
</dbReference>
<protein>
    <submittedName>
        <fullName evidence="7">Phytoene desaturase</fullName>
    </submittedName>
</protein>
<accession>A0A212Q096</accession>
<dbReference type="SUPFAM" id="SSF51905">
    <property type="entry name" value="FAD/NAD(P)-binding domain"/>
    <property type="match status" value="1"/>
</dbReference>
<dbReference type="InterPro" id="IPR036188">
    <property type="entry name" value="FAD/NAD-bd_sf"/>
</dbReference>
<dbReference type="Gene3D" id="3.50.50.60">
    <property type="entry name" value="FAD/NAD(P)-binding domain"/>
    <property type="match status" value="2"/>
</dbReference>
<dbReference type="GO" id="GO:0016117">
    <property type="term" value="P:carotenoid biosynthetic process"/>
    <property type="evidence" value="ECO:0007669"/>
    <property type="project" value="UniProtKB-KW"/>
</dbReference>
<organism evidence="7 8">
    <name type="scientific">Thermoflexus hugenholtzii JAD2</name>
    <dbReference type="NCBI Taxonomy" id="877466"/>
    <lineage>
        <taxon>Bacteria</taxon>
        <taxon>Bacillati</taxon>
        <taxon>Chloroflexota</taxon>
        <taxon>Thermoflexia</taxon>
        <taxon>Thermoflexales</taxon>
        <taxon>Thermoflexaceae</taxon>
        <taxon>Thermoflexus</taxon>
    </lineage>
</organism>
<dbReference type="RefSeq" id="WP_088570124.1">
    <property type="nucleotide sequence ID" value="NZ_FYEK01000003.1"/>
</dbReference>
<dbReference type="InParanoid" id="A0A212Q096"/>
<keyword evidence="4 5" id="KW-0560">Oxidoreductase</keyword>
<dbReference type="EMBL" id="FYEK01000003">
    <property type="protein sequence ID" value="SNB52634.1"/>
    <property type="molecule type" value="Genomic_DNA"/>
</dbReference>
<dbReference type="InterPro" id="IPR008150">
    <property type="entry name" value="Phytoene_DH_bac_CS"/>
</dbReference>
<dbReference type="OrthoDB" id="9814556at2"/>
<dbReference type="NCBIfam" id="TIGR02734">
    <property type="entry name" value="crtI_fam"/>
    <property type="match status" value="1"/>
</dbReference>
<dbReference type="PRINTS" id="PR00419">
    <property type="entry name" value="ADXRDTASE"/>
</dbReference>
<sequence>MRTLEVVVIGAGVGGIALAARLARQGARVTVFEKNEGPGGRCDRWVWEGHRFDTGPTLLLMPEIFAETYAELGERLEDHLALRRVDPTYLVHFEDGTVLQMTADLPTMRDQLEALEPGSFTAFLRYLADGHRFYEVARREFIGRNFRHWWEYFSPARLPLLLQLRALTAHYQDVGRYFRDPRLRAAFTFQDMYLGLSPFEAPATYALLAASEITQGVWFPKGGMYRVVESLTAIAEGHGVRFHYRTPVAAIEVDEDRVTGVRLEGGERVRADLVVANADLPYVYRHLLPPGPEAEAMARLRYTCSAITFYWGLRKSLPDLWAHNVFLAGDYRKSFEQIFRDLRLPEEPSFYVHAPARLDPDAAPPGEDTVMVLVPTGHLPADGRPPEDLQAMVERARAAVEARLARALGWPLGPLRKFERVYTPHTWQTRYHLERGAAFGLSHTFAQVGYLRPANRHPRYRNLYFVGASTHPGTGLPIVLLSARLTAQRIVEECAAWFAARRYPVPRASATA</sequence>
<gene>
    <name evidence="7" type="ORF">SAMN02746019_00023570</name>
</gene>
<name>A0A212Q096_9CHLR</name>
<dbReference type="PANTHER" id="PTHR43734">
    <property type="entry name" value="PHYTOENE DESATURASE"/>
    <property type="match status" value="1"/>
</dbReference>
<comment type="pathway">
    <text evidence="1 5">Carotenoid biosynthesis.</text>
</comment>
<dbReference type="InterPro" id="IPR002937">
    <property type="entry name" value="Amino_oxidase"/>
</dbReference>
<evidence type="ECO:0000313" key="7">
    <source>
        <dbReference type="EMBL" id="SNB52634.1"/>
    </source>
</evidence>
<feature type="domain" description="Amine oxidase" evidence="6">
    <location>
        <begin position="14"/>
        <end position="490"/>
    </location>
</feature>
<dbReference type="PANTHER" id="PTHR43734:SF1">
    <property type="entry name" value="PHYTOENE DESATURASE"/>
    <property type="match status" value="1"/>
</dbReference>
<dbReference type="Proteomes" id="UP000197025">
    <property type="component" value="Unassembled WGS sequence"/>
</dbReference>
<comment type="similarity">
    <text evidence="2 5">Belongs to the carotenoid/retinoid oxidoreductase family.</text>
</comment>
<keyword evidence="3 5" id="KW-0125">Carotenoid biosynthesis</keyword>
<proteinExistence type="inferred from homology"/>
<evidence type="ECO:0000256" key="3">
    <source>
        <dbReference type="ARBA" id="ARBA00022746"/>
    </source>
</evidence>
<dbReference type="PROSITE" id="PS00982">
    <property type="entry name" value="PHYTOENE_DH"/>
    <property type="match status" value="1"/>
</dbReference>
<evidence type="ECO:0000256" key="4">
    <source>
        <dbReference type="ARBA" id="ARBA00023002"/>
    </source>
</evidence>
<dbReference type="AlphaFoldDB" id="A0A212Q096"/>
<dbReference type="Pfam" id="PF01593">
    <property type="entry name" value="Amino_oxidase"/>
    <property type="match status" value="1"/>
</dbReference>